<name>A0A6M3KGK8_9ZZZZ</name>
<evidence type="ECO:0000313" key="2">
    <source>
        <dbReference type="EMBL" id="QJA94925.1"/>
    </source>
</evidence>
<sequence length="294" mass="29787">MKKLLITAIALLLMTSFAMAADIPMVNPESNPAPVITAVYSASAVSAGDVVCWDADESTNDDKNYVTSTCGADAVHVAGVVWPSAIAEGNSGTIAIYGVVNVNLETGHTDQNTGTIICASSTAGKAEKCATDAYNIGHLTEESSGDTADAMITIVSVGAHIPGAIDPKNGPEIWTLPVYTASALDAGDVVQWCIDDSDGDNDYWVETTTSANTYIVAGVVWPSDIAAGGVGTIAVRGVVDADVAYGGYGASAVGPVCTSSTAGSLYSCEATPGASFGIGLSDPSSNSMKVFVNP</sequence>
<protein>
    <submittedName>
        <fullName evidence="1">Uncharacterized protein</fullName>
    </submittedName>
</protein>
<proteinExistence type="predicted"/>
<gene>
    <name evidence="1" type="ORF">MM415A00584_0014</name>
    <name evidence="2" type="ORF">MM415B03699_0004</name>
</gene>
<organism evidence="1">
    <name type="scientific">viral metagenome</name>
    <dbReference type="NCBI Taxonomy" id="1070528"/>
    <lineage>
        <taxon>unclassified sequences</taxon>
        <taxon>metagenomes</taxon>
        <taxon>organismal metagenomes</taxon>
    </lineage>
</organism>
<reference evidence="1" key="1">
    <citation type="submission" date="2020-03" db="EMBL/GenBank/DDBJ databases">
        <title>The deep terrestrial virosphere.</title>
        <authorList>
            <person name="Holmfeldt K."/>
            <person name="Nilsson E."/>
            <person name="Simone D."/>
            <person name="Lopez-Fernandez M."/>
            <person name="Wu X."/>
            <person name="de Brujin I."/>
            <person name="Lundin D."/>
            <person name="Andersson A."/>
            <person name="Bertilsson S."/>
            <person name="Dopson M."/>
        </authorList>
    </citation>
    <scope>NUCLEOTIDE SEQUENCE</scope>
    <source>
        <strain evidence="1">MM415A00584</strain>
        <strain evidence="2">MM415B03699</strain>
    </source>
</reference>
<dbReference type="EMBL" id="MT142448">
    <property type="protein sequence ID" value="QJA81127.1"/>
    <property type="molecule type" value="Genomic_DNA"/>
</dbReference>
<dbReference type="AlphaFoldDB" id="A0A6M3KGK8"/>
<evidence type="ECO:0000313" key="1">
    <source>
        <dbReference type="EMBL" id="QJA81127.1"/>
    </source>
</evidence>
<accession>A0A6M3KGK8</accession>
<dbReference type="EMBL" id="MT143272">
    <property type="protein sequence ID" value="QJA94925.1"/>
    <property type="molecule type" value="Genomic_DNA"/>
</dbReference>